<dbReference type="EMBL" id="QTSU01000005">
    <property type="protein sequence ID" value="RDZ25983.1"/>
    <property type="molecule type" value="Genomic_DNA"/>
</dbReference>
<dbReference type="AlphaFoldDB" id="A0A371JWC4"/>
<accession>A0A371JWC4</accession>
<evidence type="ECO:0000313" key="2">
    <source>
        <dbReference type="Proteomes" id="UP000264492"/>
    </source>
</evidence>
<dbReference type="OrthoDB" id="6024499at2"/>
<keyword evidence="2" id="KW-1185">Reference proteome</keyword>
<sequence length="151" mass="16465">MDSKSAAVVGFIANLSPMYVGTRIEDLWCARSLVDGTLILPVEEDDSEQQEGFVKVQWQGDSTRETEALGADIATVAVVRYVEFHNVGQAEKRKAAELKGLAEHFEFKTGCSLYLPHASESSSELVATVRRAVGRMGEKAFIDLIMKAIGA</sequence>
<proteinExistence type="predicted"/>
<reference evidence="1 2" key="1">
    <citation type="submission" date="2018-08" db="EMBL/GenBank/DDBJ databases">
        <title>Lysobacter sp. zong2l5, whole genome shotgun sequence.</title>
        <authorList>
            <person name="Zhang X."/>
            <person name="Feng G."/>
            <person name="Zhu H."/>
        </authorList>
    </citation>
    <scope>NUCLEOTIDE SEQUENCE [LARGE SCALE GENOMIC DNA]</scope>
    <source>
        <strain evidence="2">zong2l5</strain>
    </source>
</reference>
<evidence type="ECO:0000313" key="1">
    <source>
        <dbReference type="EMBL" id="RDZ25983.1"/>
    </source>
</evidence>
<dbReference type="RefSeq" id="WP_115861841.1">
    <property type="nucleotide sequence ID" value="NZ_QTSU01000005.1"/>
</dbReference>
<name>A0A371JWC4_9GAMM</name>
<comment type="caution">
    <text evidence="1">The sequence shown here is derived from an EMBL/GenBank/DDBJ whole genome shotgun (WGS) entry which is preliminary data.</text>
</comment>
<protein>
    <submittedName>
        <fullName evidence="1">Uncharacterized protein</fullName>
    </submittedName>
</protein>
<dbReference type="Proteomes" id="UP000264492">
    <property type="component" value="Unassembled WGS sequence"/>
</dbReference>
<gene>
    <name evidence="1" type="ORF">DX914_19155</name>
</gene>
<organism evidence="1 2">
    <name type="scientific">Lysobacter silvisoli</name>
    <dbReference type="NCBI Taxonomy" id="2293254"/>
    <lineage>
        <taxon>Bacteria</taxon>
        <taxon>Pseudomonadati</taxon>
        <taxon>Pseudomonadota</taxon>
        <taxon>Gammaproteobacteria</taxon>
        <taxon>Lysobacterales</taxon>
        <taxon>Lysobacteraceae</taxon>
        <taxon>Lysobacter</taxon>
    </lineage>
</organism>